<evidence type="ECO:0000313" key="3">
    <source>
        <dbReference type="Proteomes" id="UP000515154"/>
    </source>
</evidence>
<reference evidence="4" key="1">
    <citation type="submission" date="2025-08" db="UniProtKB">
        <authorList>
            <consortium name="RefSeq"/>
        </authorList>
    </citation>
    <scope>IDENTIFICATION</scope>
</reference>
<dbReference type="InterPro" id="IPR051963">
    <property type="entry name" value="Adhesion_GPCR_A"/>
</dbReference>
<dbReference type="GO" id="GO:0007166">
    <property type="term" value="P:cell surface receptor signaling pathway"/>
    <property type="evidence" value="ECO:0007669"/>
    <property type="project" value="TreeGrafter"/>
</dbReference>
<dbReference type="Proteomes" id="UP000515154">
    <property type="component" value="Unplaced"/>
</dbReference>
<feature type="non-terminal residue" evidence="4">
    <location>
        <position position="1"/>
    </location>
</feature>
<dbReference type="RefSeq" id="XP_036371393.1">
    <property type="nucleotide sequence ID" value="XM_036515500.1"/>
</dbReference>
<dbReference type="GO" id="GO:0005886">
    <property type="term" value="C:plasma membrane"/>
    <property type="evidence" value="ECO:0007669"/>
    <property type="project" value="TreeGrafter"/>
</dbReference>
<comment type="similarity">
    <text evidence="1">Belongs to the G-protein coupled receptor 2 family. Adhesion G-protein coupled receptor (ADGR) subfamily.</text>
</comment>
<gene>
    <name evidence="4" type="primary">LOC118768651</name>
</gene>
<evidence type="ECO:0000256" key="1">
    <source>
        <dbReference type="ARBA" id="ARBA00007343"/>
    </source>
</evidence>
<dbReference type="PANTHER" id="PTHR45930">
    <property type="entry name" value="G-PROTEIN COUPLED RECEPTOR 124-LIKE PROTEIN"/>
    <property type="match status" value="1"/>
</dbReference>
<protein>
    <submittedName>
        <fullName evidence="4">Uncharacterized protein LOC118768651</fullName>
    </submittedName>
</protein>
<evidence type="ECO:0000313" key="4">
    <source>
        <dbReference type="RefSeq" id="XP_036371393.1"/>
    </source>
</evidence>
<name>A0A7E6FUZ4_9MOLL</name>
<dbReference type="AlphaFoldDB" id="A0A7E6FUZ4"/>
<keyword evidence="3" id="KW-1185">Reference proteome</keyword>
<dbReference type="KEGG" id="osn:118768651"/>
<proteinExistence type="inferred from homology"/>
<accession>A0A7E6FUZ4</accession>
<evidence type="ECO:0000256" key="2">
    <source>
        <dbReference type="ARBA" id="ARBA00023170"/>
    </source>
</evidence>
<organism evidence="3 4">
    <name type="scientific">Octopus sinensis</name>
    <name type="common">East Asian common octopus</name>
    <dbReference type="NCBI Taxonomy" id="2607531"/>
    <lineage>
        <taxon>Eukaryota</taxon>
        <taxon>Metazoa</taxon>
        <taxon>Spiralia</taxon>
        <taxon>Lophotrochozoa</taxon>
        <taxon>Mollusca</taxon>
        <taxon>Cephalopoda</taxon>
        <taxon>Coleoidea</taxon>
        <taxon>Octopodiformes</taxon>
        <taxon>Octopoda</taxon>
        <taxon>Incirrata</taxon>
        <taxon>Octopodidae</taxon>
        <taxon>Octopus</taxon>
    </lineage>
</organism>
<keyword evidence="2" id="KW-0675">Receptor</keyword>
<sequence>IEHELSNLTGTFEVAYCGSENNSGVFTINCTVSLIFTKDQIFKQVSETFKTSQTLRDLGLQQGNTELFDEMVCNENTTPTSNGTFYWPMTKIGTNVTIPCHANVATRRCSSRQAAHSENATIQHMTSPKCSPFTGVWQEPDMTQCYNTERITQQLKNITGEDIGKENVEEASKALRIISEKSVYFKAEDINLAVDIQEKMVPLISNVSTNITLNNILPSINDMIDTPEEILVEAEQSKRTGKIHITFVVGIIIITIDTYCMIARDNALGVLYLIPVTIRFFYITSTQIQCSSSGNKTDVGTA</sequence>
<dbReference type="PANTHER" id="PTHR45930:SF4">
    <property type="entry name" value="ADHESION G PROTEIN-COUPLED RECEPTOR A3"/>
    <property type="match status" value="1"/>
</dbReference>